<dbReference type="Gene3D" id="3.30.565.10">
    <property type="entry name" value="Histidine kinase-like ATPase, C-terminal domain"/>
    <property type="match status" value="1"/>
</dbReference>
<dbReference type="SMART" id="SM00388">
    <property type="entry name" value="HisKA"/>
    <property type="match status" value="1"/>
</dbReference>
<dbReference type="InterPro" id="IPR036890">
    <property type="entry name" value="HATPase_C_sf"/>
</dbReference>
<dbReference type="Gene3D" id="1.10.287.130">
    <property type="match status" value="1"/>
</dbReference>
<evidence type="ECO:0000256" key="9">
    <source>
        <dbReference type="ARBA" id="ARBA00023012"/>
    </source>
</evidence>
<keyword evidence="5" id="KW-0808">Transferase</keyword>
<dbReference type="AlphaFoldDB" id="A0A8J3UE80"/>
<gene>
    <name evidence="13" type="ORF">Pph01_66890</name>
</gene>
<dbReference type="GO" id="GO:0000155">
    <property type="term" value="F:phosphorelay sensor kinase activity"/>
    <property type="evidence" value="ECO:0007669"/>
    <property type="project" value="InterPro"/>
</dbReference>
<evidence type="ECO:0000313" key="13">
    <source>
        <dbReference type="EMBL" id="GII41686.1"/>
    </source>
</evidence>
<evidence type="ECO:0000256" key="8">
    <source>
        <dbReference type="ARBA" id="ARBA00022989"/>
    </source>
</evidence>
<dbReference type="InterPro" id="IPR050428">
    <property type="entry name" value="TCS_sensor_his_kinase"/>
</dbReference>
<sequence>MTGSIPPSDRETTAVDAPREPSPTEVQCRFASDAAHELCTPVAALRVELEEARLHPEQTDLCELLDRALGNVDRLQTIVTDLLTLARAQSTAPIDRQRFDLAHLVGLEVLSYGNRYGTPVLLVTGGDAGVVVDADRFQVRRVVAILVDNAYRHAKSSIRVEVRWDGEAAELSVTDDGGGVAAADRERIFEPFARLDAARDRRKGGAGLGLSIAREIIRAHGGTLEVDGTASGGARFVARLPAVGPAAEEQCSECPETARLAPPSQKWISARPEPGPANRLERGLEDLLGARVRSRWGFRCTMPVRRKRERPTVRRSSTEDMLSAG</sequence>
<dbReference type="EMBL" id="BOOP01000035">
    <property type="protein sequence ID" value="GII41686.1"/>
    <property type="molecule type" value="Genomic_DNA"/>
</dbReference>
<dbReference type="SUPFAM" id="SSF55874">
    <property type="entry name" value="ATPase domain of HSP90 chaperone/DNA topoisomerase II/histidine kinase"/>
    <property type="match status" value="1"/>
</dbReference>
<dbReference type="InterPro" id="IPR003661">
    <property type="entry name" value="HisK_dim/P_dom"/>
</dbReference>
<dbReference type="CDD" id="cd00082">
    <property type="entry name" value="HisKA"/>
    <property type="match status" value="1"/>
</dbReference>
<dbReference type="RefSeq" id="WP_204077131.1">
    <property type="nucleotide sequence ID" value="NZ_BOOP01000035.1"/>
</dbReference>
<evidence type="ECO:0000256" key="11">
    <source>
        <dbReference type="SAM" id="MobiDB-lite"/>
    </source>
</evidence>
<dbReference type="InterPro" id="IPR003594">
    <property type="entry name" value="HATPase_dom"/>
</dbReference>
<dbReference type="CDD" id="cd00075">
    <property type="entry name" value="HATPase"/>
    <property type="match status" value="1"/>
</dbReference>
<keyword evidence="6" id="KW-0812">Transmembrane</keyword>
<evidence type="ECO:0000256" key="7">
    <source>
        <dbReference type="ARBA" id="ARBA00022777"/>
    </source>
</evidence>
<keyword evidence="14" id="KW-1185">Reference proteome</keyword>
<keyword evidence="10" id="KW-0472">Membrane</keyword>
<dbReference type="InterPro" id="IPR036097">
    <property type="entry name" value="HisK_dim/P_sf"/>
</dbReference>
<evidence type="ECO:0000256" key="3">
    <source>
        <dbReference type="ARBA" id="ARBA00012438"/>
    </source>
</evidence>
<feature type="region of interest" description="Disordered" evidence="11">
    <location>
        <begin position="1"/>
        <end position="23"/>
    </location>
</feature>
<dbReference type="PANTHER" id="PTHR45436:SF5">
    <property type="entry name" value="SENSOR HISTIDINE KINASE TRCS"/>
    <property type="match status" value="1"/>
</dbReference>
<reference evidence="13 14" key="1">
    <citation type="submission" date="2021-01" db="EMBL/GenBank/DDBJ databases">
        <title>Whole genome shotgun sequence of Planotetraspora phitsanulokensis NBRC 104273.</title>
        <authorList>
            <person name="Komaki H."/>
            <person name="Tamura T."/>
        </authorList>
    </citation>
    <scope>NUCLEOTIDE SEQUENCE [LARGE SCALE GENOMIC DNA]</scope>
    <source>
        <strain evidence="13 14">NBRC 104273</strain>
    </source>
</reference>
<evidence type="ECO:0000256" key="4">
    <source>
        <dbReference type="ARBA" id="ARBA00022553"/>
    </source>
</evidence>
<keyword evidence="9" id="KW-0902">Two-component regulatory system</keyword>
<protein>
    <recommendedName>
        <fullName evidence="3">histidine kinase</fullName>
        <ecNumber evidence="3">2.7.13.3</ecNumber>
    </recommendedName>
</protein>
<comment type="caution">
    <text evidence="13">The sequence shown here is derived from an EMBL/GenBank/DDBJ whole genome shotgun (WGS) entry which is preliminary data.</text>
</comment>
<evidence type="ECO:0000256" key="5">
    <source>
        <dbReference type="ARBA" id="ARBA00022679"/>
    </source>
</evidence>
<dbReference type="InterPro" id="IPR005467">
    <property type="entry name" value="His_kinase_dom"/>
</dbReference>
<evidence type="ECO:0000259" key="12">
    <source>
        <dbReference type="PROSITE" id="PS50109"/>
    </source>
</evidence>
<keyword evidence="7" id="KW-0418">Kinase</keyword>
<organism evidence="13 14">
    <name type="scientific">Planotetraspora phitsanulokensis</name>
    <dbReference type="NCBI Taxonomy" id="575192"/>
    <lineage>
        <taxon>Bacteria</taxon>
        <taxon>Bacillati</taxon>
        <taxon>Actinomycetota</taxon>
        <taxon>Actinomycetes</taxon>
        <taxon>Streptosporangiales</taxon>
        <taxon>Streptosporangiaceae</taxon>
        <taxon>Planotetraspora</taxon>
    </lineage>
</organism>
<dbReference type="Pfam" id="PF00512">
    <property type="entry name" value="HisKA"/>
    <property type="match status" value="1"/>
</dbReference>
<proteinExistence type="predicted"/>
<dbReference type="PRINTS" id="PR00344">
    <property type="entry name" value="BCTRLSENSOR"/>
</dbReference>
<evidence type="ECO:0000256" key="6">
    <source>
        <dbReference type="ARBA" id="ARBA00022692"/>
    </source>
</evidence>
<dbReference type="PROSITE" id="PS50109">
    <property type="entry name" value="HIS_KIN"/>
    <property type="match status" value="1"/>
</dbReference>
<dbReference type="Pfam" id="PF02518">
    <property type="entry name" value="HATPase_c"/>
    <property type="match status" value="1"/>
</dbReference>
<comment type="subcellular location">
    <subcellularLocation>
        <location evidence="2">Cell membrane</location>
    </subcellularLocation>
</comment>
<accession>A0A8J3UE80</accession>
<feature type="region of interest" description="Disordered" evidence="11">
    <location>
        <begin position="256"/>
        <end position="278"/>
    </location>
</feature>
<evidence type="ECO:0000313" key="14">
    <source>
        <dbReference type="Proteomes" id="UP000622547"/>
    </source>
</evidence>
<evidence type="ECO:0000256" key="2">
    <source>
        <dbReference type="ARBA" id="ARBA00004236"/>
    </source>
</evidence>
<feature type="compositionally biased region" description="Basic and acidic residues" evidence="11">
    <location>
        <begin position="8"/>
        <end position="19"/>
    </location>
</feature>
<dbReference type="InterPro" id="IPR004358">
    <property type="entry name" value="Sig_transdc_His_kin-like_C"/>
</dbReference>
<keyword evidence="8" id="KW-1133">Transmembrane helix</keyword>
<dbReference type="PANTHER" id="PTHR45436">
    <property type="entry name" value="SENSOR HISTIDINE KINASE YKOH"/>
    <property type="match status" value="1"/>
</dbReference>
<feature type="domain" description="Histidine kinase" evidence="12">
    <location>
        <begin position="33"/>
        <end position="244"/>
    </location>
</feature>
<dbReference type="GO" id="GO:0005886">
    <property type="term" value="C:plasma membrane"/>
    <property type="evidence" value="ECO:0007669"/>
    <property type="project" value="UniProtKB-SubCell"/>
</dbReference>
<name>A0A8J3UE80_9ACTN</name>
<feature type="region of interest" description="Disordered" evidence="11">
    <location>
        <begin position="306"/>
        <end position="325"/>
    </location>
</feature>
<dbReference type="EC" id="2.7.13.3" evidence="3"/>
<dbReference type="Proteomes" id="UP000622547">
    <property type="component" value="Unassembled WGS sequence"/>
</dbReference>
<evidence type="ECO:0000256" key="10">
    <source>
        <dbReference type="ARBA" id="ARBA00023136"/>
    </source>
</evidence>
<dbReference type="SMART" id="SM00387">
    <property type="entry name" value="HATPase_c"/>
    <property type="match status" value="1"/>
</dbReference>
<dbReference type="SUPFAM" id="SSF47384">
    <property type="entry name" value="Homodimeric domain of signal transducing histidine kinase"/>
    <property type="match status" value="1"/>
</dbReference>
<comment type="catalytic activity">
    <reaction evidence="1">
        <text>ATP + protein L-histidine = ADP + protein N-phospho-L-histidine.</text>
        <dbReference type="EC" id="2.7.13.3"/>
    </reaction>
</comment>
<evidence type="ECO:0000256" key="1">
    <source>
        <dbReference type="ARBA" id="ARBA00000085"/>
    </source>
</evidence>
<keyword evidence="4" id="KW-0597">Phosphoprotein</keyword>